<sequence>MATTVDLVARSGDLKRELVQYTQQPRYDRALREALLARDLPPTVSEEQQWIMFLDYFVLQHRLPNGKTVVEQFVAAHPDLPEAERDLLLGWRDVVEGVFEVKRRDGDALVVENLIDDLTYRVYSNMGPAVFRRMPRRSFVITRLVPIGADWLISGMTNVFPAGQRAHVHQAAAGVALRNPALIFRNPDKLARGWELQRAERDRFVRFFGTDLVVLSGEQFADQMRQYQEFSRKEILAALPEADRTRRADSPAPEFATDPHLLESETVAIIFDEVEGLNFYAEFGLVEAVFADPALLRRRLYKQRLIDYLDDESVSPLPFRRLADRDLDRASVLFQKLLRRPGFDWRRDGEELLRERKASFFERPPQPSFSPISEHLAGYVSRG</sequence>
<dbReference type="Proteomes" id="UP001589867">
    <property type="component" value="Unassembled WGS sequence"/>
</dbReference>
<gene>
    <name evidence="1" type="ORF">ACFFIA_33200</name>
</gene>
<dbReference type="RefSeq" id="WP_377258672.1">
    <property type="nucleotide sequence ID" value="NZ_JBHLUH010000073.1"/>
</dbReference>
<name>A0ABV6MCN9_9ACTN</name>
<reference evidence="1 2" key="1">
    <citation type="submission" date="2024-09" db="EMBL/GenBank/DDBJ databases">
        <authorList>
            <person name="Sun Q."/>
            <person name="Mori K."/>
        </authorList>
    </citation>
    <scope>NUCLEOTIDE SEQUENCE [LARGE SCALE GENOMIC DNA]</scope>
    <source>
        <strain evidence="1 2">TBRC 3947</strain>
    </source>
</reference>
<evidence type="ECO:0000313" key="1">
    <source>
        <dbReference type="EMBL" id="MFC0532495.1"/>
    </source>
</evidence>
<comment type="caution">
    <text evidence="1">The sequence shown here is derived from an EMBL/GenBank/DDBJ whole genome shotgun (WGS) entry which is preliminary data.</text>
</comment>
<dbReference type="Pfam" id="PF25948">
    <property type="entry name" value="DUF7986"/>
    <property type="match status" value="1"/>
</dbReference>
<organism evidence="1 2">
    <name type="scientific">Phytohabitans kaempferiae</name>
    <dbReference type="NCBI Taxonomy" id="1620943"/>
    <lineage>
        <taxon>Bacteria</taxon>
        <taxon>Bacillati</taxon>
        <taxon>Actinomycetota</taxon>
        <taxon>Actinomycetes</taxon>
        <taxon>Micromonosporales</taxon>
        <taxon>Micromonosporaceae</taxon>
    </lineage>
</organism>
<dbReference type="EMBL" id="JBHLUH010000073">
    <property type="protein sequence ID" value="MFC0532495.1"/>
    <property type="molecule type" value="Genomic_DNA"/>
</dbReference>
<protein>
    <submittedName>
        <fullName evidence="1">Uncharacterized protein</fullName>
    </submittedName>
</protein>
<accession>A0ABV6MCN9</accession>
<proteinExistence type="predicted"/>
<evidence type="ECO:0000313" key="2">
    <source>
        <dbReference type="Proteomes" id="UP001589867"/>
    </source>
</evidence>
<dbReference type="InterPro" id="IPR058292">
    <property type="entry name" value="DUF7986"/>
</dbReference>
<keyword evidence="2" id="KW-1185">Reference proteome</keyword>